<proteinExistence type="predicted"/>
<dbReference type="PANTHER" id="PTHR39069:SF1">
    <property type="entry name" value="ECDYSONE-INDUCIBLE GENE E1, ISOFORM A"/>
    <property type="match status" value="1"/>
</dbReference>
<reference evidence="4" key="2">
    <citation type="submission" date="2018-07" db="EMBL/GenBank/DDBJ databases">
        <authorList>
            <person name="Mckenzie S.K."/>
            <person name="Kronauer D.J.C."/>
        </authorList>
    </citation>
    <scope>NUCLEOTIDE SEQUENCE</scope>
    <source>
        <strain evidence="4">Clonal line C1</strain>
    </source>
</reference>
<feature type="signal peptide" evidence="2">
    <location>
        <begin position="1"/>
        <end position="23"/>
    </location>
</feature>
<dbReference type="EMBL" id="QOIP01000002">
    <property type="protein sequence ID" value="RLU25798.1"/>
    <property type="molecule type" value="Genomic_DNA"/>
</dbReference>
<dbReference type="InterPro" id="IPR006149">
    <property type="entry name" value="EB_dom"/>
</dbReference>
<dbReference type="Proteomes" id="UP000279307">
    <property type="component" value="Chromosome 2"/>
</dbReference>
<dbReference type="OrthoDB" id="9991628at2759"/>
<accession>A0A3L8E192</accession>
<reference evidence="4" key="1">
    <citation type="journal article" date="2018" name="Genome Res.">
        <title>The genomic architecture and molecular evolution of ant odorant receptors.</title>
        <authorList>
            <person name="McKenzie S.K."/>
            <person name="Kronauer D.J.C."/>
        </authorList>
    </citation>
    <scope>NUCLEOTIDE SEQUENCE [LARGE SCALE GENOMIC DNA]</scope>
    <source>
        <strain evidence="4">Clonal line C1</strain>
    </source>
</reference>
<dbReference type="AlphaFoldDB" id="A0A3L8E192"/>
<name>A0A3L8E192_OOCBI</name>
<protein>
    <recommendedName>
        <fullName evidence="3">EB domain-containing protein</fullName>
    </recommendedName>
</protein>
<keyword evidence="2" id="KW-0732">Signal</keyword>
<feature type="region of interest" description="Disordered" evidence="1">
    <location>
        <begin position="243"/>
        <end position="266"/>
    </location>
</feature>
<organism evidence="4">
    <name type="scientific">Ooceraea biroi</name>
    <name type="common">Clonal raider ant</name>
    <name type="synonym">Cerapachys biroi</name>
    <dbReference type="NCBI Taxonomy" id="2015173"/>
    <lineage>
        <taxon>Eukaryota</taxon>
        <taxon>Metazoa</taxon>
        <taxon>Ecdysozoa</taxon>
        <taxon>Arthropoda</taxon>
        <taxon>Hexapoda</taxon>
        <taxon>Insecta</taxon>
        <taxon>Pterygota</taxon>
        <taxon>Neoptera</taxon>
        <taxon>Endopterygota</taxon>
        <taxon>Hymenoptera</taxon>
        <taxon>Apocrita</taxon>
        <taxon>Aculeata</taxon>
        <taxon>Formicoidea</taxon>
        <taxon>Formicidae</taxon>
        <taxon>Dorylinae</taxon>
        <taxon>Ooceraea</taxon>
    </lineage>
</organism>
<evidence type="ECO:0000256" key="2">
    <source>
        <dbReference type="SAM" id="SignalP"/>
    </source>
</evidence>
<sequence length="303" mass="33530">MRGSRGTILVLCTMMYCLRLTSPSPASTSVRLGDECNRDRDCEVSVANSHCYLGYCRCQPFFAGYNGTYCLESTLLGNDCLVKEQCSLKVANSSCLEGVCRCEEGHLQFRRHTCLEPAKLGEVCYEHAHCRLWDLESHCDFLIPDLFGRCQCTAPMRREGDVCRPDSLVRPAPLPEHLPPPQEPIIEYVIENNERDKEVVTEEQKGETQTEQDTGVQISWLKNATMLLSTEAPSQLVPVNLVTRPALGPRPGTNDRPGPNELPDDDDSIVIEAEVTELAHITTTTTSTSGEIACVCVCVCVCV</sequence>
<evidence type="ECO:0000256" key="1">
    <source>
        <dbReference type="SAM" id="MobiDB-lite"/>
    </source>
</evidence>
<evidence type="ECO:0000313" key="4">
    <source>
        <dbReference type="EMBL" id="RLU25798.1"/>
    </source>
</evidence>
<comment type="caution">
    <text evidence="4">The sequence shown here is derived from an EMBL/GenBank/DDBJ whole genome shotgun (WGS) entry which is preliminary data.</text>
</comment>
<dbReference type="Pfam" id="PF01683">
    <property type="entry name" value="EB"/>
    <property type="match status" value="1"/>
</dbReference>
<feature type="domain" description="EB" evidence="3">
    <location>
        <begin position="68"/>
        <end position="114"/>
    </location>
</feature>
<dbReference type="PANTHER" id="PTHR39069">
    <property type="entry name" value="ECDYSONE-INDUCIBLE GENE E1, ISOFORM A"/>
    <property type="match status" value="1"/>
</dbReference>
<evidence type="ECO:0000259" key="3">
    <source>
        <dbReference type="Pfam" id="PF01683"/>
    </source>
</evidence>
<feature type="chain" id="PRO_5017961882" description="EB domain-containing protein" evidence="2">
    <location>
        <begin position="24"/>
        <end position="303"/>
    </location>
</feature>
<gene>
    <name evidence="4" type="ORF">DMN91_001958</name>
</gene>